<dbReference type="Gene3D" id="3.40.50.620">
    <property type="entry name" value="HUPs"/>
    <property type="match status" value="1"/>
</dbReference>
<keyword evidence="4 14" id="KW-0560">Oxidoreductase</keyword>
<comment type="function">
    <text evidence="7 14">Catalyzes the formation of sulfite from adenosine 5'-phosphosulfate (APS) using thioredoxin as an electron donor.</text>
</comment>
<comment type="catalytic activity">
    <reaction evidence="13 14">
        <text>[thioredoxin]-disulfide + sulfite + AMP + 2 H(+) = adenosine 5'-phosphosulfate + [thioredoxin]-dithiol</text>
        <dbReference type="Rhea" id="RHEA:21976"/>
        <dbReference type="Rhea" id="RHEA-COMP:10698"/>
        <dbReference type="Rhea" id="RHEA-COMP:10700"/>
        <dbReference type="ChEBI" id="CHEBI:15378"/>
        <dbReference type="ChEBI" id="CHEBI:17359"/>
        <dbReference type="ChEBI" id="CHEBI:29950"/>
        <dbReference type="ChEBI" id="CHEBI:50058"/>
        <dbReference type="ChEBI" id="CHEBI:58243"/>
        <dbReference type="ChEBI" id="CHEBI:456215"/>
        <dbReference type="EC" id="1.8.4.10"/>
    </reaction>
</comment>
<comment type="similarity">
    <text evidence="1 14">Belongs to the PAPS reductase family. CysH subfamily.</text>
</comment>
<dbReference type="PANTHER" id="PTHR46482">
    <property type="entry name" value="5'-ADENYLYLSULFATE REDUCTASE 3, CHLOROPLASTIC"/>
    <property type="match status" value="1"/>
</dbReference>
<proteinExistence type="inferred from homology"/>
<gene>
    <name evidence="14" type="primary">cysH</name>
    <name evidence="16" type="ORF">JJC05_06000</name>
</gene>
<dbReference type="NCBIfam" id="NF002537">
    <property type="entry name" value="PRK02090.1"/>
    <property type="match status" value="1"/>
</dbReference>
<dbReference type="GO" id="GO:0043866">
    <property type="term" value="F:adenylyl-sulfate reductase (thioredoxin) activity"/>
    <property type="evidence" value="ECO:0007669"/>
    <property type="project" value="UniProtKB-EC"/>
</dbReference>
<comment type="cofactor">
    <cofactor evidence="14">
        <name>[4Fe-4S] cluster</name>
        <dbReference type="ChEBI" id="CHEBI:49883"/>
    </cofactor>
    <text evidence="14">Binds 1 [4Fe-4S] cluster per subunit.</text>
</comment>
<dbReference type="NCBIfam" id="TIGR00434">
    <property type="entry name" value="cysH"/>
    <property type="match status" value="1"/>
</dbReference>
<evidence type="ECO:0000256" key="10">
    <source>
        <dbReference type="ARBA" id="ARBA00029514"/>
    </source>
</evidence>
<feature type="binding site" evidence="14">
    <location>
        <position position="200"/>
    </location>
    <ligand>
        <name>[4Fe-4S] cluster</name>
        <dbReference type="ChEBI" id="CHEBI:49883"/>
    </ligand>
</feature>
<dbReference type="PIRSF" id="PIRSF000857">
    <property type="entry name" value="PAPS_reductase"/>
    <property type="match status" value="1"/>
</dbReference>
<dbReference type="Pfam" id="PF01507">
    <property type="entry name" value="PAPS_reduct"/>
    <property type="match status" value="1"/>
</dbReference>
<feature type="binding site" evidence="14">
    <location>
        <position position="117"/>
    </location>
    <ligand>
        <name>[4Fe-4S] cluster</name>
        <dbReference type="ChEBI" id="CHEBI:49883"/>
    </ligand>
</feature>
<dbReference type="AlphaFoldDB" id="A0A8G0KXV4"/>
<evidence type="ECO:0000256" key="4">
    <source>
        <dbReference type="ARBA" id="ARBA00023002"/>
    </source>
</evidence>
<comment type="pathway">
    <text evidence="8 14">Sulfur metabolism; hydrogen sulfide biosynthesis; sulfite from sulfate.</text>
</comment>
<reference evidence="16" key="1">
    <citation type="submission" date="2020-12" db="EMBL/GenBank/DDBJ databases">
        <title>Genome sequencing of genetic groups of Flavobacterium columnare.</title>
        <authorList>
            <person name="Waldbieser G.C."/>
            <person name="Griffin M.J."/>
            <person name="LaFrentz B.R."/>
        </authorList>
    </citation>
    <scope>NUCLEOTIDE SEQUENCE</scope>
    <source>
        <strain evidence="16">90-106</strain>
    </source>
</reference>
<dbReference type="EMBL" id="CP067378">
    <property type="protein sequence ID" value="QYS89764.1"/>
    <property type="molecule type" value="Genomic_DNA"/>
</dbReference>
<dbReference type="InterPro" id="IPR014729">
    <property type="entry name" value="Rossmann-like_a/b/a_fold"/>
</dbReference>
<dbReference type="GO" id="GO:0070814">
    <property type="term" value="P:hydrogen sulfide biosynthetic process"/>
    <property type="evidence" value="ECO:0007669"/>
    <property type="project" value="UniProtKB-UniRule"/>
</dbReference>
<dbReference type="NCBIfam" id="TIGR02055">
    <property type="entry name" value="APS_reductase"/>
    <property type="match status" value="1"/>
</dbReference>
<evidence type="ECO:0000256" key="5">
    <source>
        <dbReference type="ARBA" id="ARBA00023004"/>
    </source>
</evidence>
<protein>
    <recommendedName>
        <fullName evidence="10 14">Adenosine 5'-phosphosulfate reductase</fullName>
        <shortName evidence="14">APS reductase</shortName>
        <ecNumber evidence="9 14">1.8.4.10</ecNumber>
    </recommendedName>
    <alternativeName>
        <fullName evidence="12 14">5'-adenylylsulfate reductase</fullName>
    </alternativeName>
    <alternativeName>
        <fullName evidence="11 14">Thioredoxin-dependent 5'-adenylylsulfate reductase</fullName>
    </alternativeName>
</protein>
<sequence>MMTEQIKNFLKYSNNLGQSLRFLSENFTGKIIFSTSFGIEDQVITNEIFTNKLKNIEVFTLDTGRLFAETYNVWDKVNLQYGNQIKAYYPQASTLEKYVNEKGINGFYMSVENRKECCHIRKVEPLNRALEGANLWITGLRAEQSQNRQNVPLLEWDQNFKLYKYNPLLNWTLEEVVSYLKQNGVPYNTLHDKGYVSIGCAPCTRAIKEGEDFRAGRWWWEDQSKKNADYISKIRNQNLEKVESH</sequence>
<evidence type="ECO:0000256" key="3">
    <source>
        <dbReference type="ARBA" id="ARBA00022723"/>
    </source>
</evidence>
<dbReference type="GO" id="GO:0019344">
    <property type="term" value="P:cysteine biosynthetic process"/>
    <property type="evidence" value="ECO:0007669"/>
    <property type="project" value="InterPro"/>
</dbReference>
<dbReference type="GO" id="GO:0005737">
    <property type="term" value="C:cytoplasm"/>
    <property type="evidence" value="ECO:0007669"/>
    <property type="project" value="UniProtKB-SubCell"/>
</dbReference>
<dbReference type="InterPro" id="IPR011798">
    <property type="entry name" value="APS_reductase"/>
</dbReference>
<evidence type="ECO:0000256" key="12">
    <source>
        <dbReference type="ARBA" id="ARBA00032041"/>
    </source>
</evidence>
<dbReference type="CDD" id="cd23945">
    <property type="entry name" value="PAPS_reductase"/>
    <property type="match status" value="1"/>
</dbReference>
<accession>A0A8G0KXV4</accession>
<dbReference type="GO" id="GO:0019379">
    <property type="term" value="P:sulfate assimilation, phosphoadenylyl sulfate reduction by phosphoadenylyl-sulfate reductase (thioredoxin)"/>
    <property type="evidence" value="ECO:0007669"/>
    <property type="project" value="UniProtKB-UniRule"/>
</dbReference>
<comment type="caution">
    <text evidence="14">Lacks conserved residue(s) required for the propagation of feature annotation.</text>
</comment>
<evidence type="ECO:0000256" key="1">
    <source>
        <dbReference type="ARBA" id="ARBA00009732"/>
    </source>
</evidence>
<evidence type="ECO:0000256" key="14">
    <source>
        <dbReference type="HAMAP-Rule" id="MF_00063"/>
    </source>
</evidence>
<comment type="subcellular location">
    <subcellularLocation>
        <location evidence="14">Cytoplasm</location>
    </subcellularLocation>
</comment>
<evidence type="ECO:0000313" key="16">
    <source>
        <dbReference type="EMBL" id="QYS89764.1"/>
    </source>
</evidence>
<keyword evidence="6 14" id="KW-0411">Iron-sulfur</keyword>
<name>A0A8G0KXV4_9FLAO</name>
<dbReference type="Proteomes" id="UP000824721">
    <property type="component" value="Chromosome"/>
</dbReference>
<evidence type="ECO:0000256" key="8">
    <source>
        <dbReference type="ARBA" id="ARBA00024327"/>
    </source>
</evidence>
<evidence type="ECO:0000256" key="9">
    <source>
        <dbReference type="ARBA" id="ARBA00024386"/>
    </source>
</evidence>
<feature type="binding site" evidence="14">
    <location>
        <position position="118"/>
    </location>
    <ligand>
        <name>[4Fe-4S] cluster</name>
        <dbReference type="ChEBI" id="CHEBI:49883"/>
    </ligand>
</feature>
<dbReference type="InterPro" id="IPR004511">
    <property type="entry name" value="PAPS/APS_Rdtase"/>
</dbReference>
<evidence type="ECO:0000256" key="13">
    <source>
        <dbReference type="ARBA" id="ARBA00048441"/>
    </source>
</evidence>
<keyword evidence="2 14" id="KW-0963">Cytoplasm</keyword>
<organism evidence="16">
    <name type="scientific">Flavobacterium columnare</name>
    <dbReference type="NCBI Taxonomy" id="996"/>
    <lineage>
        <taxon>Bacteria</taxon>
        <taxon>Pseudomonadati</taxon>
        <taxon>Bacteroidota</taxon>
        <taxon>Flavobacteriia</taxon>
        <taxon>Flavobacteriales</taxon>
        <taxon>Flavobacteriaceae</taxon>
        <taxon>Flavobacterium</taxon>
    </lineage>
</organism>
<evidence type="ECO:0000256" key="2">
    <source>
        <dbReference type="ARBA" id="ARBA00022490"/>
    </source>
</evidence>
<keyword evidence="3 14" id="KW-0479">Metal-binding</keyword>
<evidence type="ECO:0000256" key="11">
    <source>
        <dbReference type="ARBA" id="ARBA00030894"/>
    </source>
</evidence>
<evidence type="ECO:0000256" key="6">
    <source>
        <dbReference type="ARBA" id="ARBA00023014"/>
    </source>
</evidence>
<dbReference type="EC" id="1.8.4.10" evidence="9 14"/>
<evidence type="ECO:0000259" key="15">
    <source>
        <dbReference type="Pfam" id="PF01507"/>
    </source>
</evidence>
<dbReference type="PANTHER" id="PTHR46482:SF9">
    <property type="entry name" value="5'-ADENYLYLSULFATE REDUCTASE 1, CHLOROPLASTIC"/>
    <property type="match status" value="1"/>
</dbReference>
<feature type="binding site" evidence="14">
    <location>
        <position position="203"/>
    </location>
    <ligand>
        <name>[4Fe-4S] cluster</name>
        <dbReference type="ChEBI" id="CHEBI:49883"/>
    </ligand>
</feature>
<dbReference type="GO" id="GO:0051539">
    <property type="term" value="F:4 iron, 4 sulfur cluster binding"/>
    <property type="evidence" value="ECO:0007669"/>
    <property type="project" value="UniProtKB-UniRule"/>
</dbReference>
<evidence type="ECO:0000256" key="7">
    <source>
        <dbReference type="ARBA" id="ARBA00024298"/>
    </source>
</evidence>
<dbReference type="GO" id="GO:0046872">
    <property type="term" value="F:metal ion binding"/>
    <property type="evidence" value="ECO:0007669"/>
    <property type="project" value="UniProtKB-KW"/>
</dbReference>
<dbReference type="KEGG" id="fdv:JJC05_06000"/>
<dbReference type="GO" id="GO:0004604">
    <property type="term" value="F:phosphoadenylyl-sulfate reductase (thioredoxin) activity"/>
    <property type="evidence" value="ECO:0007669"/>
    <property type="project" value="UniProtKB-UniRule"/>
</dbReference>
<dbReference type="InterPro" id="IPR002500">
    <property type="entry name" value="PAPS_reduct_dom"/>
</dbReference>
<keyword evidence="5 14" id="KW-0408">Iron</keyword>
<dbReference type="HAMAP" id="MF_00063">
    <property type="entry name" value="CysH"/>
    <property type="match status" value="1"/>
</dbReference>
<feature type="domain" description="Phosphoadenosine phosphosulphate reductase" evidence="15">
    <location>
        <begin position="31"/>
        <end position="206"/>
    </location>
</feature>
<dbReference type="SUPFAM" id="SSF52402">
    <property type="entry name" value="Adenine nucleotide alpha hydrolases-like"/>
    <property type="match status" value="1"/>
</dbReference>